<dbReference type="AlphaFoldDB" id="A0A1K0IRF7"/>
<dbReference type="SUPFAM" id="SSF54637">
    <property type="entry name" value="Thioesterase/thiol ester dehydrase-isomerase"/>
    <property type="match status" value="1"/>
</dbReference>
<dbReference type="InterPro" id="IPR029069">
    <property type="entry name" value="HotDog_dom_sf"/>
</dbReference>
<dbReference type="EMBL" id="FMSH01000518">
    <property type="protein sequence ID" value="SCV00229.1"/>
    <property type="molecule type" value="Genomic_DNA"/>
</dbReference>
<proteinExistence type="predicted"/>
<dbReference type="GO" id="GO:0016829">
    <property type="term" value="F:lyase activity"/>
    <property type="evidence" value="ECO:0007669"/>
    <property type="project" value="InterPro"/>
</dbReference>
<dbReference type="Pfam" id="PF19315">
    <property type="entry name" value="MC_hydratase"/>
    <property type="match status" value="1"/>
</dbReference>
<accession>A0A1K0IRF7</accession>
<dbReference type="RefSeq" id="WP_340530548.1">
    <property type="nucleotide sequence ID" value="NZ_FMSH01000518.1"/>
</dbReference>
<gene>
    <name evidence="1" type="ORF">CNECB9_70004</name>
</gene>
<evidence type="ECO:0000313" key="1">
    <source>
        <dbReference type="EMBL" id="SCV00229.1"/>
    </source>
</evidence>
<dbReference type="InterPro" id="IPR048274">
    <property type="entry name" value="MC_hydratase"/>
</dbReference>
<name>A0A1K0IRF7_CUPNE</name>
<dbReference type="PANTHER" id="PTHR43664:SF1">
    <property type="entry name" value="BETA-METHYLMALYL-COA DEHYDRATASE"/>
    <property type="match status" value="1"/>
</dbReference>
<dbReference type="CDD" id="cd03451">
    <property type="entry name" value="FkbR2"/>
    <property type="match status" value="1"/>
</dbReference>
<reference evidence="1" key="1">
    <citation type="submission" date="2016-09" db="EMBL/GenBank/DDBJ databases">
        <authorList>
            <person name="Capua I."/>
            <person name="De Benedictis P."/>
            <person name="Joannis T."/>
            <person name="Lombin L.H."/>
            <person name="Cattoli G."/>
        </authorList>
    </citation>
    <scope>NUCLEOTIDE SEQUENCE</scope>
    <source>
        <strain evidence="1">B9</strain>
    </source>
</reference>
<dbReference type="InterPro" id="IPR052342">
    <property type="entry name" value="MCH/BMMD"/>
</dbReference>
<organism evidence="1">
    <name type="scientific">Cupriavidus necator</name>
    <name type="common">Alcaligenes eutrophus</name>
    <name type="synonym">Ralstonia eutropha</name>
    <dbReference type="NCBI Taxonomy" id="106590"/>
    <lineage>
        <taxon>Bacteria</taxon>
        <taxon>Pseudomonadati</taxon>
        <taxon>Pseudomonadota</taxon>
        <taxon>Betaproteobacteria</taxon>
        <taxon>Burkholderiales</taxon>
        <taxon>Burkholderiaceae</taxon>
        <taxon>Cupriavidus</taxon>
    </lineage>
</organism>
<sequence length="166" mass="18584">MTTGTDIATLTSPDGYFEDFEVGMLIRHARGKTVTEMDNVLITNMVMNTAEGHFNEDVMQKSPGGIFSQRVVYGGINLSMVLGLAAQDTAEQCLRELTLDKIRLSHPVFHGDTLYAYTEVLEKRDAEQGDAGIVCFRHYGLNQDDKLCVQAERTTLIRRRPKRSTP</sequence>
<protein>
    <submittedName>
        <fullName evidence="1">Uncharacterized protein</fullName>
    </submittedName>
</protein>
<dbReference type="PANTHER" id="PTHR43664">
    <property type="entry name" value="MONOAMINE OXIDASE-RELATED"/>
    <property type="match status" value="1"/>
</dbReference>
<dbReference type="Gene3D" id="3.10.129.10">
    <property type="entry name" value="Hotdog Thioesterase"/>
    <property type="match status" value="1"/>
</dbReference>